<reference evidence="2" key="2">
    <citation type="submission" date="2020-10" db="EMBL/GenBank/DDBJ databases">
        <authorList>
            <person name="Cooper E.A."/>
            <person name="Brenton Z.W."/>
            <person name="Flinn B.S."/>
            <person name="Jenkins J."/>
            <person name="Shu S."/>
            <person name="Flowers D."/>
            <person name="Luo F."/>
            <person name="Wang Y."/>
            <person name="Xia P."/>
            <person name="Barry K."/>
            <person name="Daum C."/>
            <person name="Lipzen A."/>
            <person name="Yoshinaga Y."/>
            <person name="Schmutz J."/>
            <person name="Saski C."/>
            <person name="Vermerris W."/>
            <person name="Kresovich S."/>
        </authorList>
    </citation>
    <scope>NUCLEOTIDE SEQUENCE</scope>
</reference>
<comment type="caution">
    <text evidence="2">The sequence shown here is derived from an EMBL/GenBank/DDBJ whole genome shotgun (WGS) entry which is preliminary data.</text>
</comment>
<reference evidence="2" key="1">
    <citation type="journal article" date="2019" name="BMC Genomics">
        <title>A new reference genome for Sorghum bicolor reveals high levels of sequence similarity between sweet and grain genotypes: implications for the genetics of sugar metabolism.</title>
        <authorList>
            <person name="Cooper E.A."/>
            <person name="Brenton Z.W."/>
            <person name="Flinn B.S."/>
            <person name="Jenkins J."/>
            <person name="Shu S."/>
            <person name="Flowers D."/>
            <person name="Luo F."/>
            <person name="Wang Y."/>
            <person name="Xia P."/>
            <person name="Barry K."/>
            <person name="Daum C."/>
            <person name="Lipzen A."/>
            <person name="Yoshinaga Y."/>
            <person name="Schmutz J."/>
            <person name="Saski C."/>
            <person name="Vermerris W."/>
            <person name="Kresovich S."/>
        </authorList>
    </citation>
    <scope>NUCLEOTIDE SEQUENCE</scope>
</reference>
<evidence type="ECO:0000256" key="1">
    <source>
        <dbReference type="SAM" id="MobiDB-lite"/>
    </source>
</evidence>
<evidence type="ECO:0000313" key="3">
    <source>
        <dbReference type="Proteomes" id="UP000807115"/>
    </source>
</evidence>
<organism evidence="2 3">
    <name type="scientific">Sorghum bicolor</name>
    <name type="common">Sorghum</name>
    <name type="synonym">Sorghum vulgare</name>
    <dbReference type="NCBI Taxonomy" id="4558"/>
    <lineage>
        <taxon>Eukaryota</taxon>
        <taxon>Viridiplantae</taxon>
        <taxon>Streptophyta</taxon>
        <taxon>Embryophyta</taxon>
        <taxon>Tracheophyta</taxon>
        <taxon>Spermatophyta</taxon>
        <taxon>Magnoliopsida</taxon>
        <taxon>Liliopsida</taxon>
        <taxon>Poales</taxon>
        <taxon>Poaceae</taxon>
        <taxon>PACMAD clade</taxon>
        <taxon>Panicoideae</taxon>
        <taxon>Andropogonodae</taxon>
        <taxon>Andropogoneae</taxon>
        <taxon>Sorghinae</taxon>
        <taxon>Sorghum</taxon>
    </lineage>
</organism>
<feature type="compositionally biased region" description="Polar residues" evidence="1">
    <location>
        <begin position="12"/>
        <end position="34"/>
    </location>
</feature>
<evidence type="ECO:0000313" key="2">
    <source>
        <dbReference type="EMBL" id="KAG0531608.1"/>
    </source>
</evidence>
<accession>A0A921R089</accession>
<dbReference type="Proteomes" id="UP000807115">
    <property type="component" value="Chromosome 4"/>
</dbReference>
<dbReference type="EMBL" id="CM027683">
    <property type="protein sequence ID" value="KAG0531608.1"/>
    <property type="molecule type" value="Genomic_DNA"/>
</dbReference>
<gene>
    <name evidence="2" type="ORF">BDA96_04G037100</name>
</gene>
<dbReference type="AlphaFoldDB" id="A0A921R089"/>
<feature type="region of interest" description="Disordered" evidence="1">
    <location>
        <begin position="1"/>
        <end position="110"/>
    </location>
</feature>
<sequence length="166" mass="18054">MSGDSERRAASMTHTPSPISMSSGDVHSLLSSQPLHAIDVGVQPQHQESGESESELDISPPRITILPVPEEEPDSPTYLTGPTSPGSPRATSVRVNASESPKDSPNDDEDEYFNYLVDKSVSVAANVCSSTSSDDEPDYKEEQYALCAKRTLEYYNNDDNNKVNMS</sequence>
<protein>
    <submittedName>
        <fullName evidence="2">Uncharacterized protein</fullName>
    </submittedName>
</protein>
<feature type="compositionally biased region" description="Polar residues" evidence="1">
    <location>
        <begin position="77"/>
        <end position="99"/>
    </location>
</feature>
<proteinExistence type="predicted"/>
<name>A0A921R089_SORBI</name>